<feature type="binding site" evidence="2">
    <location>
        <position position="117"/>
    </location>
    <ligand>
        <name>Fe cation</name>
        <dbReference type="ChEBI" id="CHEBI:24875"/>
    </ligand>
</feature>
<dbReference type="Pfam" id="PF02678">
    <property type="entry name" value="Pirin"/>
    <property type="match status" value="1"/>
</dbReference>
<sequence length="306" mass="33258">MTWRDTTPPACDIADTGDPVALVVTPKPRSIGAFDVRRALPAAECRSVGPFVFFDEMGPALLPAGTGLDVAPHPHIGLSTLTWMIDGEIRHRDSLGTDQVIRPGEVNWMTAGKGIVHSERSPDTARGVETRMHGLQVWLALPREREEIDPGFQHVPAADIPRFTVEDADIMLVAGQAWDRRSPVAVYSDTLYADVSLPDGGTLTLPGRSVERAFYILWGTLESEGRCFGASQLVVLKEGATPSVRAHGDCRFALIGGAPLDGDRHLYWNFVSSSRERIDRAKTDWAARRFPAVPGDDGYIPLPGAG</sequence>
<evidence type="ECO:0000256" key="1">
    <source>
        <dbReference type="ARBA" id="ARBA00008416"/>
    </source>
</evidence>
<dbReference type="InterPro" id="IPR014710">
    <property type="entry name" value="RmlC-like_jellyroll"/>
</dbReference>
<dbReference type="InterPro" id="IPR003829">
    <property type="entry name" value="Pirin_N_dom"/>
</dbReference>
<dbReference type="InterPro" id="IPR012093">
    <property type="entry name" value="Pirin"/>
</dbReference>
<evidence type="ECO:0000259" key="4">
    <source>
        <dbReference type="Pfam" id="PF02678"/>
    </source>
</evidence>
<dbReference type="EMBL" id="REFR01000012">
    <property type="protein sequence ID" value="RMB04842.1"/>
    <property type="molecule type" value="Genomic_DNA"/>
</dbReference>
<dbReference type="AlphaFoldDB" id="A0A3M0C6H9"/>
<dbReference type="SUPFAM" id="SSF51182">
    <property type="entry name" value="RmlC-like cupins"/>
    <property type="match status" value="1"/>
</dbReference>
<feature type="binding site" evidence="2">
    <location>
        <position position="119"/>
    </location>
    <ligand>
        <name>Fe cation</name>
        <dbReference type="ChEBI" id="CHEBI:24875"/>
    </ligand>
</feature>
<keyword evidence="7" id="KW-1185">Reference proteome</keyword>
<dbReference type="CDD" id="cd02247">
    <property type="entry name" value="cupin_pirin_C"/>
    <property type="match status" value="1"/>
</dbReference>
<dbReference type="Gene3D" id="2.60.120.10">
    <property type="entry name" value="Jelly Rolls"/>
    <property type="match status" value="2"/>
</dbReference>
<dbReference type="PANTHER" id="PTHR13903:SF8">
    <property type="entry name" value="PIRIN"/>
    <property type="match status" value="1"/>
</dbReference>
<dbReference type="Proteomes" id="UP000271227">
    <property type="component" value="Unassembled WGS sequence"/>
</dbReference>
<evidence type="ECO:0000259" key="5">
    <source>
        <dbReference type="Pfam" id="PF05726"/>
    </source>
</evidence>
<evidence type="ECO:0000256" key="3">
    <source>
        <dbReference type="RuleBase" id="RU003457"/>
    </source>
</evidence>
<dbReference type="InterPro" id="IPR008778">
    <property type="entry name" value="Pirin_C_dom"/>
</dbReference>
<accession>A0A3M0C6H9</accession>
<proteinExistence type="inferred from homology"/>
<dbReference type="InterPro" id="IPR011051">
    <property type="entry name" value="RmlC_Cupin_sf"/>
</dbReference>
<feature type="binding site" evidence="2">
    <location>
        <position position="73"/>
    </location>
    <ligand>
        <name>Fe cation</name>
        <dbReference type="ChEBI" id="CHEBI:24875"/>
    </ligand>
</feature>
<feature type="domain" description="Pirin C-terminal" evidence="5">
    <location>
        <begin position="192"/>
        <end position="290"/>
    </location>
</feature>
<organism evidence="6 7">
    <name type="scientific">Eilatimonas milleporae</name>
    <dbReference type="NCBI Taxonomy" id="911205"/>
    <lineage>
        <taxon>Bacteria</taxon>
        <taxon>Pseudomonadati</taxon>
        <taxon>Pseudomonadota</taxon>
        <taxon>Alphaproteobacteria</taxon>
        <taxon>Kordiimonadales</taxon>
        <taxon>Kordiimonadaceae</taxon>
        <taxon>Eilatimonas</taxon>
    </lineage>
</organism>
<comment type="similarity">
    <text evidence="1 3">Belongs to the pirin family.</text>
</comment>
<keyword evidence="2" id="KW-0479">Metal-binding</keyword>
<feature type="domain" description="Pirin N-terminal" evidence="4">
    <location>
        <begin position="34"/>
        <end position="139"/>
    </location>
</feature>
<dbReference type="Pfam" id="PF05726">
    <property type="entry name" value="Pirin_C"/>
    <property type="match status" value="1"/>
</dbReference>
<evidence type="ECO:0000313" key="7">
    <source>
        <dbReference type="Proteomes" id="UP000271227"/>
    </source>
</evidence>
<reference evidence="6 7" key="1">
    <citation type="submission" date="2018-10" db="EMBL/GenBank/DDBJ databases">
        <title>Genomic Encyclopedia of Archaeal and Bacterial Type Strains, Phase II (KMG-II): from individual species to whole genera.</title>
        <authorList>
            <person name="Goeker M."/>
        </authorList>
    </citation>
    <scope>NUCLEOTIDE SEQUENCE [LARGE SCALE GENOMIC DNA]</scope>
    <source>
        <strain evidence="6 7">DSM 25217</strain>
    </source>
</reference>
<dbReference type="InParanoid" id="A0A3M0C6H9"/>
<feature type="binding site" evidence="2">
    <location>
        <position position="75"/>
    </location>
    <ligand>
        <name>Fe cation</name>
        <dbReference type="ChEBI" id="CHEBI:24875"/>
    </ligand>
</feature>
<dbReference type="PIRSF" id="PIRSF006232">
    <property type="entry name" value="Pirin"/>
    <property type="match status" value="1"/>
</dbReference>
<dbReference type="CDD" id="cd02909">
    <property type="entry name" value="cupin_pirin_N"/>
    <property type="match status" value="1"/>
</dbReference>
<dbReference type="GO" id="GO:0046872">
    <property type="term" value="F:metal ion binding"/>
    <property type="evidence" value="ECO:0007669"/>
    <property type="project" value="UniProtKB-KW"/>
</dbReference>
<gene>
    <name evidence="6" type="ORF">BXY39_2412</name>
</gene>
<comment type="caution">
    <text evidence="6">The sequence shown here is derived from an EMBL/GenBank/DDBJ whole genome shotgun (WGS) entry which is preliminary data.</text>
</comment>
<comment type="cofactor">
    <cofactor evidence="2">
        <name>Fe cation</name>
        <dbReference type="ChEBI" id="CHEBI:24875"/>
    </cofactor>
    <text evidence="2">Binds 1 Fe cation per subunit.</text>
</comment>
<keyword evidence="2" id="KW-0408">Iron</keyword>
<protein>
    <recommendedName>
        <fullName evidence="8">Pirin</fullName>
    </recommendedName>
</protein>
<dbReference type="PANTHER" id="PTHR13903">
    <property type="entry name" value="PIRIN-RELATED"/>
    <property type="match status" value="1"/>
</dbReference>
<evidence type="ECO:0000313" key="6">
    <source>
        <dbReference type="EMBL" id="RMB04842.1"/>
    </source>
</evidence>
<name>A0A3M0C6H9_9PROT</name>
<evidence type="ECO:0008006" key="8">
    <source>
        <dbReference type="Google" id="ProtNLM"/>
    </source>
</evidence>
<dbReference type="RefSeq" id="WP_170163804.1">
    <property type="nucleotide sequence ID" value="NZ_REFR01000012.1"/>
</dbReference>
<evidence type="ECO:0000256" key="2">
    <source>
        <dbReference type="PIRSR" id="PIRSR006232-1"/>
    </source>
</evidence>